<evidence type="ECO:0000313" key="4">
    <source>
        <dbReference type="Proteomes" id="UP001057498"/>
    </source>
</evidence>
<dbReference type="Proteomes" id="UP001057498">
    <property type="component" value="Chromosome"/>
</dbReference>
<feature type="domain" description="Methyltransferase type 11" evidence="2">
    <location>
        <begin position="294"/>
        <end position="385"/>
    </location>
</feature>
<dbReference type="EMBL" id="AP025730">
    <property type="protein sequence ID" value="BDI04856.1"/>
    <property type="molecule type" value="Genomic_DNA"/>
</dbReference>
<dbReference type="InterPro" id="IPR052943">
    <property type="entry name" value="TMTC_O-mannosyl-trnsfr"/>
</dbReference>
<dbReference type="InterPro" id="IPR029063">
    <property type="entry name" value="SAM-dependent_MTases_sf"/>
</dbReference>
<organism evidence="3 4">
    <name type="scientific">Sphaerotilus microaerophilus</name>
    <dbReference type="NCBI Taxonomy" id="2914710"/>
    <lineage>
        <taxon>Bacteria</taxon>
        <taxon>Pseudomonadati</taxon>
        <taxon>Pseudomonadota</taxon>
        <taxon>Betaproteobacteria</taxon>
        <taxon>Burkholderiales</taxon>
        <taxon>Sphaerotilaceae</taxon>
        <taxon>Sphaerotilus</taxon>
    </lineage>
</organism>
<name>A0ABN6PNX4_9BURK</name>
<evidence type="ECO:0000313" key="3">
    <source>
        <dbReference type="EMBL" id="BDI04856.1"/>
    </source>
</evidence>
<dbReference type="Gene3D" id="1.25.40.10">
    <property type="entry name" value="Tetratricopeptide repeat domain"/>
    <property type="match status" value="2"/>
</dbReference>
<evidence type="ECO:0000256" key="1">
    <source>
        <dbReference type="PROSITE-ProRule" id="PRU00339"/>
    </source>
</evidence>
<dbReference type="Pfam" id="PF08241">
    <property type="entry name" value="Methyltransf_11"/>
    <property type="match status" value="1"/>
</dbReference>
<keyword evidence="4" id="KW-1185">Reference proteome</keyword>
<dbReference type="Pfam" id="PF13432">
    <property type="entry name" value="TPR_16"/>
    <property type="match status" value="3"/>
</dbReference>
<proteinExistence type="predicted"/>
<dbReference type="PROSITE" id="PS50005">
    <property type="entry name" value="TPR"/>
    <property type="match status" value="1"/>
</dbReference>
<dbReference type="InterPro" id="IPR019734">
    <property type="entry name" value="TPR_rpt"/>
</dbReference>
<dbReference type="PANTHER" id="PTHR44809">
    <property type="match status" value="1"/>
</dbReference>
<evidence type="ECO:0000259" key="2">
    <source>
        <dbReference type="Pfam" id="PF08241"/>
    </source>
</evidence>
<gene>
    <name evidence="3" type="ORF">CATMQ487_18260</name>
</gene>
<dbReference type="Gene3D" id="3.40.50.150">
    <property type="entry name" value="Vaccinia Virus protein VP39"/>
    <property type="match status" value="1"/>
</dbReference>
<dbReference type="PANTHER" id="PTHR44809:SF1">
    <property type="entry name" value="PROTEIN O-MANNOSYL-TRANSFERASE TMTC1"/>
    <property type="match status" value="1"/>
</dbReference>
<dbReference type="SMART" id="SM00028">
    <property type="entry name" value="TPR"/>
    <property type="match status" value="4"/>
</dbReference>
<dbReference type="RefSeq" id="WP_251972943.1">
    <property type="nucleotide sequence ID" value="NZ_AP025730.1"/>
</dbReference>
<dbReference type="SUPFAM" id="SSF53335">
    <property type="entry name" value="S-adenosyl-L-methionine-dependent methyltransferases"/>
    <property type="match status" value="1"/>
</dbReference>
<sequence>MSEQALAEAVRLLRSEQLPAAEAALTALLAAEPAQPDALHYLGVLRHIQGRSLEGIRLIRQALEQAPGAAGIWNNLGNILLECGELEEAAQAYQRSLAQDAAQPQAHNNLATLHRRQGRWAEAEGACLQALQADPGLPDAWYNLSLILLGQGRVREGLEANSRAILLWPRQLLAREQVLRALIVLGQLDEAARLYRDWLAEEPDNPVVQHQYAACLQGLAAQGVPQPQGDASGPPAPSRASDAYVETLFDHFAASFDAKLGQLHYRAPERVATAVREALGEPPGQAAAKLNVADLGCGTGLCGPLIRPWAARLAGCDLSVGMLRQAKARGVYDLLHKAELVYYLDTQPGQFDLLVCADTLCYFGDLQPVLAAARRALRPGGYFVFTVERLGFDNATGWQLQPNGRYAHTLAYLETGAAQAGLRLHAARADTLRQEAGQPVSGWVVTLAQPGK</sequence>
<dbReference type="InterPro" id="IPR011990">
    <property type="entry name" value="TPR-like_helical_dom_sf"/>
</dbReference>
<reference evidence="3" key="1">
    <citation type="submission" date="2022-04" db="EMBL/GenBank/DDBJ databases">
        <title>Whole genome sequence of Sphaerotilus sp. FB-5.</title>
        <authorList>
            <person name="Takeda M."/>
            <person name="Narihara S."/>
            <person name="Akimoto M."/>
            <person name="Akimoto R."/>
            <person name="Nishiyashiki S."/>
            <person name="Murakami T."/>
        </authorList>
    </citation>
    <scope>NUCLEOTIDE SEQUENCE</scope>
    <source>
        <strain evidence="3">FB-5</strain>
    </source>
</reference>
<feature type="repeat" description="TPR" evidence="1">
    <location>
        <begin position="70"/>
        <end position="103"/>
    </location>
</feature>
<keyword evidence="1" id="KW-0802">TPR repeat</keyword>
<protein>
    <recommendedName>
        <fullName evidence="2">Methyltransferase type 11 domain-containing protein</fullName>
    </recommendedName>
</protein>
<dbReference type="InterPro" id="IPR013216">
    <property type="entry name" value="Methyltransf_11"/>
</dbReference>
<accession>A0ABN6PNX4</accession>
<dbReference type="SUPFAM" id="SSF48452">
    <property type="entry name" value="TPR-like"/>
    <property type="match status" value="1"/>
</dbReference>
<dbReference type="CDD" id="cd02440">
    <property type="entry name" value="AdoMet_MTases"/>
    <property type="match status" value="1"/>
</dbReference>